<evidence type="ECO:0000313" key="2">
    <source>
        <dbReference type="EMBL" id="WRL47725.1"/>
    </source>
</evidence>
<proteinExistence type="predicted"/>
<name>A0ABZ1APD6_AROEV</name>
<feature type="region of interest" description="Disordered" evidence="1">
    <location>
        <begin position="30"/>
        <end position="56"/>
    </location>
</feature>
<evidence type="ECO:0000256" key="1">
    <source>
        <dbReference type="SAM" id="MobiDB-lite"/>
    </source>
</evidence>
<dbReference type="RefSeq" id="WP_407280117.1">
    <property type="nucleotide sequence ID" value="NZ_CP141259.1"/>
</dbReference>
<keyword evidence="3" id="KW-1185">Reference proteome</keyword>
<dbReference type="EMBL" id="CP141259">
    <property type="protein sequence ID" value="WRL47725.1"/>
    <property type="molecule type" value="Genomic_DNA"/>
</dbReference>
<organism evidence="2 3">
    <name type="scientific">Aromatoleum evansii</name>
    <name type="common">Azoarcus evansii</name>
    <dbReference type="NCBI Taxonomy" id="59406"/>
    <lineage>
        <taxon>Bacteria</taxon>
        <taxon>Pseudomonadati</taxon>
        <taxon>Pseudomonadota</taxon>
        <taxon>Betaproteobacteria</taxon>
        <taxon>Rhodocyclales</taxon>
        <taxon>Rhodocyclaceae</taxon>
        <taxon>Aromatoleum</taxon>
    </lineage>
</organism>
<dbReference type="Proteomes" id="UP001626593">
    <property type="component" value="Chromosome"/>
</dbReference>
<evidence type="ECO:0000313" key="3">
    <source>
        <dbReference type="Proteomes" id="UP001626593"/>
    </source>
</evidence>
<feature type="compositionally biased region" description="Basic and acidic residues" evidence="1">
    <location>
        <begin position="30"/>
        <end position="47"/>
    </location>
</feature>
<accession>A0ABZ1APD6</accession>
<protein>
    <submittedName>
        <fullName evidence="2">Uncharacterized protein</fullName>
    </submittedName>
</protein>
<reference evidence="2 3" key="1">
    <citation type="submission" date="2023-12" db="EMBL/GenBank/DDBJ databases">
        <title>A. evansii MAY27, complete genome.</title>
        <authorList>
            <person name="Wang Y."/>
        </authorList>
    </citation>
    <scope>NUCLEOTIDE SEQUENCE [LARGE SCALE GENOMIC DNA]</scope>
    <source>
        <strain evidence="2 3">MAY27</strain>
    </source>
</reference>
<gene>
    <name evidence="2" type="ORF">U5817_06680</name>
</gene>
<sequence length="80" mass="9258">MSKVPSKPTAARDTQTKLTRELQARIRAERRALGLKPHEWAPSETGERNPYPPGCPGYAMWEKARRLRDKLRQRAESRES</sequence>